<dbReference type="EMBL" id="BARW01009447">
    <property type="protein sequence ID" value="GAI80557.1"/>
    <property type="molecule type" value="Genomic_DNA"/>
</dbReference>
<evidence type="ECO:0000313" key="1">
    <source>
        <dbReference type="EMBL" id="GAI80557.1"/>
    </source>
</evidence>
<comment type="caution">
    <text evidence="1">The sequence shown here is derived from an EMBL/GenBank/DDBJ whole genome shotgun (WGS) entry which is preliminary data.</text>
</comment>
<reference evidence="1" key="1">
    <citation type="journal article" date="2014" name="Front. Microbiol.">
        <title>High frequency of phylogenetically diverse reductive dehalogenase-homologous genes in deep subseafloor sedimentary metagenomes.</title>
        <authorList>
            <person name="Kawai M."/>
            <person name="Futagami T."/>
            <person name="Toyoda A."/>
            <person name="Takaki Y."/>
            <person name="Nishi S."/>
            <person name="Hori S."/>
            <person name="Arai W."/>
            <person name="Tsubouchi T."/>
            <person name="Morono Y."/>
            <person name="Uchiyama I."/>
            <person name="Ito T."/>
            <person name="Fujiyama A."/>
            <person name="Inagaki F."/>
            <person name="Takami H."/>
        </authorList>
    </citation>
    <scope>NUCLEOTIDE SEQUENCE</scope>
    <source>
        <strain evidence="1">Expedition CK06-06</strain>
    </source>
</reference>
<sequence length="141" mass="15060">MSKLKKTIRNWITAKRTARFFLAVIIGLVLAGSLPAPVHAADPVDLMLGGEGATSWNIENIMPCDSGVKTITLHNAGTEDGFVTIWVSDIVSSEGANPESETGDTSEPGELIDYLLFNLSSIPSNRLSTSLSLPTTLDNFP</sequence>
<name>X1RIJ8_9ZZZZ</name>
<accession>X1RIJ8</accession>
<organism evidence="1">
    <name type="scientific">marine sediment metagenome</name>
    <dbReference type="NCBI Taxonomy" id="412755"/>
    <lineage>
        <taxon>unclassified sequences</taxon>
        <taxon>metagenomes</taxon>
        <taxon>ecological metagenomes</taxon>
    </lineage>
</organism>
<dbReference type="AlphaFoldDB" id="X1RIJ8"/>
<protein>
    <submittedName>
        <fullName evidence="1">Uncharacterized protein</fullName>
    </submittedName>
</protein>
<gene>
    <name evidence="1" type="ORF">S12H4_18993</name>
</gene>
<feature type="non-terminal residue" evidence="1">
    <location>
        <position position="141"/>
    </location>
</feature>
<proteinExistence type="predicted"/>